<evidence type="ECO:0000313" key="1">
    <source>
        <dbReference type="EMBL" id="RHC96482.1"/>
    </source>
</evidence>
<evidence type="ECO:0000313" key="2">
    <source>
        <dbReference type="Proteomes" id="UP000285773"/>
    </source>
</evidence>
<protein>
    <recommendedName>
        <fullName evidence="3">Lipoprotein BUG3</fullName>
    </recommendedName>
</protein>
<proteinExistence type="predicted"/>
<sequence>MVTPSTTKEDKEATKQKQITYLKEHEQEIVDFVKSKNSKIASIQVNWSDIRWGEAGNGTPQGGGEIIELYGGFNHIENSGWNVTIEIVNEMPDLKTMMLSNGFGVGGEVFE</sequence>
<gene>
    <name evidence="1" type="ORF">DW820_02085</name>
</gene>
<dbReference type="Proteomes" id="UP000285773">
    <property type="component" value="Unassembled WGS sequence"/>
</dbReference>
<comment type="caution">
    <text evidence="1">The sequence shown here is derived from an EMBL/GenBank/DDBJ whole genome shotgun (WGS) entry which is preliminary data.</text>
</comment>
<organism evidence="1 2">
    <name type="scientific">Streptococcus parasanguinis</name>
    <dbReference type="NCBI Taxonomy" id="1318"/>
    <lineage>
        <taxon>Bacteria</taxon>
        <taxon>Bacillati</taxon>
        <taxon>Bacillota</taxon>
        <taxon>Bacilli</taxon>
        <taxon>Lactobacillales</taxon>
        <taxon>Streptococcaceae</taxon>
        <taxon>Streptococcus</taxon>
    </lineage>
</organism>
<name>A0A414CNF6_STRPA</name>
<dbReference type="AlphaFoldDB" id="A0A414CNF6"/>
<accession>A0A414CNF6</accession>
<reference evidence="1 2" key="1">
    <citation type="submission" date="2018-08" db="EMBL/GenBank/DDBJ databases">
        <title>A genome reference for cultivated species of the human gut microbiota.</title>
        <authorList>
            <person name="Zou Y."/>
            <person name="Xue W."/>
            <person name="Luo G."/>
        </authorList>
    </citation>
    <scope>NUCLEOTIDE SEQUENCE [LARGE SCALE GENOMIC DNA]</scope>
    <source>
        <strain evidence="1 2">AM33-3BH</strain>
    </source>
</reference>
<evidence type="ECO:0008006" key="3">
    <source>
        <dbReference type="Google" id="ProtNLM"/>
    </source>
</evidence>
<dbReference type="EMBL" id="QSIO01000001">
    <property type="protein sequence ID" value="RHC96482.1"/>
    <property type="molecule type" value="Genomic_DNA"/>
</dbReference>